<keyword evidence="2" id="KW-1185">Reference proteome</keyword>
<protein>
    <submittedName>
        <fullName evidence="1">Uncharacterized protein</fullName>
    </submittedName>
</protein>
<dbReference type="Proteomes" id="UP000078397">
    <property type="component" value="Unassembled WGS sequence"/>
</dbReference>
<dbReference type="GeneID" id="28858837"/>
<organism evidence="1 2">
    <name type="scientific">Pochonia chlamydosporia 170</name>
    <dbReference type="NCBI Taxonomy" id="1380566"/>
    <lineage>
        <taxon>Eukaryota</taxon>
        <taxon>Fungi</taxon>
        <taxon>Dikarya</taxon>
        <taxon>Ascomycota</taxon>
        <taxon>Pezizomycotina</taxon>
        <taxon>Sordariomycetes</taxon>
        <taxon>Hypocreomycetidae</taxon>
        <taxon>Hypocreales</taxon>
        <taxon>Clavicipitaceae</taxon>
        <taxon>Pochonia</taxon>
    </lineage>
</organism>
<reference evidence="1 2" key="1">
    <citation type="journal article" date="2016" name="PLoS Pathog.">
        <title>Biosynthesis of antibiotic leucinostatins in bio-control fungus Purpureocillium lilacinum and their inhibition on phytophthora revealed by genome mining.</title>
        <authorList>
            <person name="Wang G."/>
            <person name="Liu Z."/>
            <person name="Lin R."/>
            <person name="Li E."/>
            <person name="Mao Z."/>
            <person name="Ling J."/>
            <person name="Yang Y."/>
            <person name="Yin W.B."/>
            <person name="Xie B."/>
        </authorList>
    </citation>
    <scope>NUCLEOTIDE SEQUENCE [LARGE SCALE GENOMIC DNA]</scope>
    <source>
        <strain evidence="1">170</strain>
    </source>
</reference>
<evidence type="ECO:0000313" key="1">
    <source>
        <dbReference type="EMBL" id="OAQ57760.1"/>
    </source>
</evidence>
<gene>
    <name evidence="1" type="ORF">VFPPC_17094</name>
</gene>
<dbReference type="AlphaFoldDB" id="A0A179EXM1"/>
<dbReference type="OrthoDB" id="5090566at2759"/>
<dbReference type="RefSeq" id="XP_018136042.1">
    <property type="nucleotide sequence ID" value="XM_018294843.1"/>
</dbReference>
<dbReference type="KEGG" id="pchm:VFPPC_17094"/>
<accession>A0A179EXM1</accession>
<comment type="caution">
    <text evidence="1">The sequence shown here is derived from an EMBL/GenBank/DDBJ whole genome shotgun (WGS) entry which is preliminary data.</text>
</comment>
<sequence length="117" mass="13746">MSVVSTEILRYHYDNAITDIKHKSFRFWQHYLHNAVADTEVYSTTYKTTTEGSRTPVYMQWHGMTNHMMSALLWIECEVPGARIRQAEEQALEEAKTCVQRPNQLNQLHGICQFRLI</sequence>
<dbReference type="EMBL" id="LSBJ02000023">
    <property type="protein sequence ID" value="OAQ57760.1"/>
    <property type="molecule type" value="Genomic_DNA"/>
</dbReference>
<name>A0A179EXM1_METCM</name>
<evidence type="ECO:0000313" key="2">
    <source>
        <dbReference type="Proteomes" id="UP000078397"/>
    </source>
</evidence>
<proteinExistence type="predicted"/>